<dbReference type="AlphaFoldDB" id="A0A9F2REH7"/>
<gene>
    <name evidence="6" type="primary">LOC103066180</name>
</gene>
<dbReference type="Pfam" id="PF08444">
    <property type="entry name" value="Gly_acyl_tr_C"/>
    <property type="match status" value="1"/>
</dbReference>
<dbReference type="Pfam" id="PF06021">
    <property type="entry name" value="Gly_acyl_tr_N"/>
    <property type="match status" value="1"/>
</dbReference>
<feature type="domain" description="N-acetyltransferase" evidence="4">
    <location>
        <begin position="150"/>
        <end position="278"/>
    </location>
</feature>
<evidence type="ECO:0000256" key="3">
    <source>
        <dbReference type="RuleBase" id="RU368002"/>
    </source>
</evidence>
<evidence type="ECO:0000313" key="5">
    <source>
        <dbReference type="Proteomes" id="UP000695026"/>
    </source>
</evidence>
<dbReference type="GO" id="GO:0047961">
    <property type="term" value="F:glycine N-acyltransferase activity"/>
    <property type="evidence" value="ECO:0007669"/>
    <property type="project" value="InterPro"/>
</dbReference>
<dbReference type="OMA" id="QTHICHT"/>
<name>A0A9F2REH7_PYTBI</name>
<sequence>MSILSCPFKLRQLEEMLRKSLPQALAVHGVVMSINRGNPIGHEVIVDSWPEFKAVLTRPRKEIVTEPSDVYGNVYAAFYQDLDVYRRLLKDTDAVNWAHTFRLLGIQEGIPEATQDAAVAKQTQLSTTPFSVYVVPDPNKIYAPGLEPSFTLSSLKSSHVDLLNENWAYGRNEQSRRYLAKMIQHFPSVGILNQAGHLISWTMMDVFGTQANAYTLPSFRGKRFGAIVSKAVIMKAYNTGYPIYGLVALENVHAQNVLEKRGHQRLPELSYMCLHYTT</sequence>
<evidence type="ECO:0000256" key="1">
    <source>
        <dbReference type="ARBA" id="ARBA00022679"/>
    </source>
</evidence>
<dbReference type="OrthoDB" id="61870at2759"/>
<evidence type="ECO:0000256" key="2">
    <source>
        <dbReference type="ARBA" id="ARBA00023315"/>
    </source>
</evidence>
<dbReference type="Gene3D" id="3.40.630.30">
    <property type="match status" value="1"/>
</dbReference>
<dbReference type="Proteomes" id="UP000695026">
    <property type="component" value="Unplaced"/>
</dbReference>
<dbReference type="PANTHER" id="PTHR15298">
    <property type="entry name" value="L-COA N-ACYLTRANSFERASE-RELATED"/>
    <property type="match status" value="1"/>
</dbReference>
<dbReference type="InterPro" id="IPR016181">
    <property type="entry name" value="Acyl_CoA_acyltransferase"/>
</dbReference>
<dbReference type="InterPro" id="IPR000182">
    <property type="entry name" value="GNAT_dom"/>
</dbReference>
<organism evidence="5 6">
    <name type="scientific">Python bivittatus</name>
    <name type="common">Burmese python</name>
    <name type="synonym">Python molurus bivittatus</name>
    <dbReference type="NCBI Taxonomy" id="176946"/>
    <lineage>
        <taxon>Eukaryota</taxon>
        <taxon>Metazoa</taxon>
        <taxon>Chordata</taxon>
        <taxon>Craniata</taxon>
        <taxon>Vertebrata</taxon>
        <taxon>Euteleostomi</taxon>
        <taxon>Lepidosauria</taxon>
        <taxon>Squamata</taxon>
        <taxon>Bifurcata</taxon>
        <taxon>Unidentata</taxon>
        <taxon>Episquamata</taxon>
        <taxon>Toxicofera</taxon>
        <taxon>Serpentes</taxon>
        <taxon>Henophidia</taxon>
        <taxon>Pythonidae</taxon>
        <taxon>Python</taxon>
    </lineage>
</organism>
<dbReference type="PROSITE" id="PS51186">
    <property type="entry name" value="GNAT"/>
    <property type="match status" value="1"/>
</dbReference>
<keyword evidence="2 3" id="KW-0012">Acyltransferase</keyword>
<dbReference type="RefSeq" id="XP_007444701.2">
    <property type="nucleotide sequence ID" value="XM_007444639.2"/>
</dbReference>
<dbReference type="PANTHER" id="PTHR15298:SF1">
    <property type="entry name" value="GLYCINE N-ACYLTRANSFERASE-LIKE PROTEIN"/>
    <property type="match status" value="1"/>
</dbReference>
<proteinExistence type="inferred from homology"/>
<dbReference type="SUPFAM" id="SSF55729">
    <property type="entry name" value="Acyl-CoA N-acyltransferases (Nat)"/>
    <property type="match status" value="1"/>
</dbReference>
<dbReference type="InterPro" id="IPR010313">
    <property type="entry name" value="Glycine_N-acyltransferase"/>
</dbReference>
<keyword evidence="1 3" id="KW-0808">Transferase</keyword>
<evidence type="ECO:0000313" key="6">
    <source>
        <dbReference type="RefSeq" id="XP_007444701.2"/>
    </source>
</evidence>
<dbReference type="InterPro" id="IPR013652">
    <property type="entry name" value="Glycine_N-acyltransferase_C"/>
</dbReference>
<dbReference type="InterPro" id="IPR015938">
    <property type="entry name" value="Glycine_N-acyltransferase_N"/>
</dbReference>
<keyword evidence="5" id="KW-1185">Reference proteome</keyword>
<comment type="similarity">
    <text evidence="3">Belongs to the glycine N-acyltransferase family.</text>
</comment>
<dbReference type="EC" id="2.3.1.-" evidence="3"/>
<reference evidence="6" key="1">
    <citation type="submission" date="2025-08" db="UniProtKB">
        <authorList>
            <consortium name="RefSeq"/>
        </authorList>
    </citation>
    <scope>IDENTIFICATION</scope>
    <source>
        <tissue evidence="6">Liver</tissue>
    </source>
</reference>
<dbReference type="KEGG" id="pbi:103066180"/>
<accession>A0A9F2REH7</accession>
<dbReference type="GeneID" id="103066180"/>
<dbReference type="GO" id="GO:0005739">
    <property type="term" value="C:mitochondrion"/>
    <property type="evidence" value="ECO:0007669"/>
    <property type="project" value="InterPro"/>
</dbReference>
<protein>
    <recommendedName>
        <fullName evidence="3">Glycine N-acyltransferase-like protein</fullName>
        <ecNumber evidence="3">2.3.1.-</ecNumber>
    </recommendedName>
</protein>
<evidence type="ECO:0000259" key="4">
    <source>
        <dbReference type="PROSITE" id="PS51186"/>
    </source>
</evidence>